<keyword evidence="2" id="KW-0238">DNA-binding</keyword>
<evidence type="ECO:0000313" key="6">
    <source>
        <dbReference type="EMBL" id="KAK3604214.1"/>
    </source>
</evidence>
<dbReference type="Pfam" id="PF09339">
    <property type="entry name" value="HTH_IclR"/>
    <property type="match status" value="1"/>
</dbReference>
<dbReference type="Pfam" id="PF01614">
    <property type="entry name" value="IclR_C"/>
    <property type="match status" value="1"/>
</dbReference>
<dbReference type="SUPFAM" id="SSF55781">
    <property type="entry name" value="GAF domain-like"/>
    <property type="match status" value="1"/>
</dbReference>
<sequence>MAMRREKSEYAIQAVENAFDVLEQFKGAKGSLGITELSANLGLHKNNIFRLLATMENKGYIEQDLNTEEYRLGIKSLEIGRAFLNHTGLLKVAKPILNELMESVNENVYLGLLKNDQVVYVEHVESTQALRVASRVGTRLSPLCTAIGKVILAHYSEHDRERIIANNKFVQHTPNTIMDKGKYVAELAKIREQGYSVDDQEYDFGVVCVGGPVMDYQKKVVAGISISGPSLRMDEKALRDIFVPKIKECSLKLSRAIGYVG</sequence>
<name>A0AAE0W7R2_9BIVA</name>
<dbReference type="GO" id="GO:0045892">
    <property type="term" value="P:negative regulation of DNA-templated transcription"/>
    <property type="evidence" value="ECO:0007669"/>
    <property type="project" value="TreeGrafter"/>
</dbReference>
<dbReference type="InterPro" id="IPR005471">
    <property type="entry name" value="Tscrpt_reg_IclR_N"/>
</dbReference>
<accession>A0AAE0W7R2</accession>
<dbReference type="PROSITE" id="PS51077">
    <property type="entry name" value="HTH_ICLR"/>
    <property type="match status" value="1"/>
</dbReference>
<dbReference type="InterPro" id="IPR036390">
    <property type="entry name" value="WH_DNA-bd_sf"/>
</dbReference>
<keyword evidence="1" id="KW-0805">Transcription regulation</keyword>
<protein>
    <recommendedName>
        <fullName evidence="8">IclR family transcriptional regulator</fullName>
    </recommendedName>
</protein>
<dbReference type="GO" id="GO:0003677">
    <property type="term" value="F:DNA binding"/>
    <property type="evidence" value="ECO:0007669"/>
    <property type="project" value="UniProtKB-KW"/>
</dbReference>
<dbReference type="InterPro" id="IPR050707">
    <property type="entry name" value="HTH_MetabolicPath_Reg"/>
</dbReference>
<evidence type="ECO:0008006" key="8">
    <source>
        <dbReference type="Google" id="ProtNLM"/>
    </source>
</evidence>
<dbReference type="SMART" id="SM00346">
    <property type="entry name" value="HTH_ICLR"/>
    <property type="match status" value="1"/>
</dbReference>
<reference evidence="6" key="3">
    <citation type="submission" date="2023-05" db="EMBL/GenBank/DDBJ databases">
        <authorList>
            <person name="Smith C.H."/>
        </authorList>
    </citation>
    <scope>NUCLEOTIDE SEQUENCE</scope>
    <source>
        <strain evidence="6">CHS0354</strain>
        <tissue evidence="6">Mantle</tissue>
    </source>
</reference>
<dbReference type="FunFam" id="1.10.10.10:FF:000056">
    <property type="entry name" value="IclR family transcriptional regulator"/>
    <property type="match status" value="1"/>
</dbReference>
<evidence type="ECO:0000259" key="4">
    <source>
        <dbReference type="PROSITE" id="PS51077"/>
    </source>
</evidence>
<evidence type="ECO:0000256" key="3">
    <source>
        <dbReference type="ARBA" id="ARBA00023163"/>
    </source>
</evidence>
<organism evidence="6 7">
    <name type="scientific">Potamilus streckersoni</name>
    <dbReference type="NCBI Taxonomy" id="2493646"/>
    <lineage>
        <taxon>Eukaryota</taxon>
        <taxon>Metazoa</taxon>
        <taxon>Spiralia</taxon>
        <taxon>Lophotrochozoa</taxon>
        <taxon>Mollusca</taxon>
        <taxon>Bivalvia</taxon>
        <taxon>Autobranchia</taxon>
        <taxon>Heteroconchia</taxon>
        <taxon>Palaeoheterodonta</taxon>
        <taxon>Unionida</taxon>
        <taxon>Unionoidea</taxon>
        <taxon>Unionidae</taxon>
        <taxon>Ambleminae</taxon>
        <taxon>Lampsilini</taxon>
        <taxon>Potamilus</taxon>
    </lineage>
</organism>
<dbReference type="Gene3D" id="3.30.450.40">
    <property type="match status" value="1"/>
</dbReference>
<dbReference type="InterPro" id="IPR014757">
    <property type="entry name" value="Tscrpt_reg_IclR_C"/>
</dbReference>
<dbReference type="InterPro" id="IPR029016">
    <property type="entry name" value="GAF-like_dom_sf"/>
</dbReference>
<dbReference type="Proteomes" id="UP001195483">
    <property type="component" value="Unassembled WGS sequence"/>
</dbReference>
<dbReference type="Gene3D" id="1.10.10.10">
    <property type="entry name" value="Winged helix-like DNA-binding domain superfamily/Winged helix DNA-binding domain"/>
    <property type="match status" value="1"/>
</dbReference>
<dbReference type="GO" id="GO:0003700">
    <property type="term" value="F:DNA-binding transcription factor activity"/>
    <property type="evidence" value="ECO:0007669"/>
    <property type="project" value="TreeGrafter"/>
</dbReference>
<dbReference type="SUPFAM" id="SSF46785">
    <property type="entry name" value="Winged helix' DNA-binding domain"/>
    <property type="match status" value="1"/>
</dbReference>
<dbReference type="InterPro" id="IPR036388">
    <property type="entry name" value="WH-like_DNA-bd_sf"/>
</dbReference>
<dbReference type="EMBL" id="JAEAOA010000186">
    <property type="protein sequence ID" value="KAK3604214.1"/>
    <property type="molecule type" value="Genomic_DNA"/>
</dbReference>
<reference evidence="6" key="1">
    <citation type="journal article" date="2021" name="Genome Biol. Evol.">
        <title>A High-Quality Reference Genome for a Parasitic Bivalve with Doubly Uniparental Inheritance (Bivalvia: Unionida).</title>
        <authorList>
            <person name="Smith C.H."/>
        </authorList>
    </citation>
    <scope>NUCLEOTIDE SEQUENCE</scope>
    <source>
        <strain evidence="6">CHS0354</strain>
    </source>
</reference>
<comment type="caution">
    <text evidence="6">The sequence shown here is derived from an EMBL/GenBank/DDBJ whole genome shotgun (WGS) entry which is preliminary data.</text>
</comment>
<evidence type="ECO:0000256" key="1">
    <source>
        <dbReference type="ARBA" id="ARBA00023015"/>
    </source>
</evidence>
<reference evidence="6" key="2">
    <citation type="journal article" date="2021" name="Genome Biol. Evol.">
        <title>Developing a high-quality reference genome for a parasitic bivalve with doubly uniparental inheritance (Bivalvia: Unionida).</title>
        <authorList>
            <person name="Smith C.H."/>
        </authorList>
    </citation>
    <scope>NUCLEOTIDE SEQUENCE</scope>
    <source>
        <strain evidence="6">CHS0354</strain>
        <tissue evidence="6">Mantle</tissue>
    </source>
</reference>
<keyword evidence="3" id="KW-0804">Transcription</keyword>
<evidence type="ECO:0000256" key="2">
    <source>
        <dbReference type="ARBA" id="ARBA00023125"/>
    </source>
</evidence>
<evidence type="ECO:0000313" key="7">
    <source>
        <dbReference type="Proteomes" id="UP001195483"/>
    </source>
</evidence>
<dbReference type="PANTHER" id="PTHR30136:SF24">
    <property type="entry name" value="HTH-TYPE TRANSCRIPTIONAL REPRESSOR ALLR"/>
    <property type="match status" value="1"/>
</dbReference>
<dbReference type="AlphaFoldDB" id="A0AAE0W7R2"/>
<keyword evidence="7" id="KW-1185">Reference proteome</keyword>
<feature type="domain" description="IclR-ED" evidence="5">
    <location>
        <begin position="75"/>
        <end position="259"/>
    </location>
</feature>
<dbReference type="PROSITE" id="PS51078">
    <property type="entry name" value="ICLR_ED"/>
    <property type="match status" value="1"/>
</dbReference>
<proteinExistence type="predicted"/>
<gene>
    <name evidence="6" type="ORF">CHS0354_002022</name>
</gene>
<feature type="domain" description="HTH iclR-type" evidence="4">
    <location>
        <begin position="12"/>
        <end position="74"/>
    </location>
</feature>
<evidence type="ECO:0000259" key="5">
    <source>
        <dbReference type="PROSITE" id="PS51078"/>
    </source>
</evidence>
<dbReference type="PANTHER" id="PTHR30136">
    <property type="entry name" value="HELIX-TURN-HELIX TRANSCRIPTIONAL REGULATOR, ICLR FAMILY"/>
    <property type="match status" value="1"/>
</dbReference>